<sequence length="100" mass="10908">MFLPSDPALSSPLFASMTWLWPSGLHSLWPHPWTSLPSLASALSAPPSSKGGLQPCDPPTWDKCLSQWPSPGPVEISLPGIRSSKKTWDDPVARDYHQCS</sequence>
<protein>
    <recommendedName>
        <fullName evidence="3">Secreted protein</fullName>
    </recommendedName>
</protein>
<reference evidence="1 2" key="1">
    <citation type="submission" date="2023-05" db="EMBL/GenBank/DDBJ databases">
        <title>B98-5 Cell Line De Novo Hybrid Assembly: An Optical Mapping Approach.</title>
        <authorList>
            <person name="Kananen K."/>
            <person name="Auerbach J.A."/>
            <person name="Kautto E."/>
            <person name="Blachly J.S."/>
        </authorList>
    </citation>
    <scope>NUCLEOTIDE SEQUENCE [LARGE SCALE GENOMIC DNA]</scope>
    <source>
        <strain evidence="1">B95-8</strain>
        <tissue evidence="1">Cell line</tissue>
    </source>
</reference>
<name>A0ABQ9W7X0_SAGOE</name>
<evidence type="ECO:0008006" key="3">
    <source>
        <dbReference type="Google" id="ProtNLM"/>
    </source>
</evidence>
<feature type="non-terminal residue" evidence="1">
    <location>
        <position position="100"/>
    </location>
</feature>
<evidence type="ECO:0000313" key="1">
    <source>
        <dbReference type="EMBL" id="KAK2117525.1"/>
    </source>
</evidence>
<dbReference type="Proteomes" id="UP001266305">
    <property type="component" value="Unassembled WGS sequence"/>
</dbReference>
<evidence type="ECO:0000313" key="2">
    <source>
        <dbReference type="Proteomes" id="UP001266305"/>
    </source>
</evidence>
<dbReference type="EMBL" id="JASSZA010000002">
    <property type="protein sequence ID" value="KAK2117525.1"/>
    <property type="molecule type" value="Genomic_DNA"/>
</dbReference>
<organism evidence="1 2">
    <name type="scientific">Saguinus oedipus</name>
    <name type="common">Cotton-top tamarin</name>
    <name type="synonym">Oedipomidas oedipus</name>
    <dbReference type="NCBI Taxonomy" id="9490"/>
    <lineage>
        <taxon>Eukaryota</taxon>
        <taxon>Metazoa</taxon>
        <taxon>Chordata</taxon>
        <taxon>Craniata</taxon>
        <taxon>Vertebrata</taxon>
        <taxon>Euteleostomi</taxon>
        <taxon>Mammalia</taxon>
        <taxon>Eutheria</taxon>
        <taxon>Euarchontoglires</taxon>
        <taxon>Primates</taxon>
        <taxon>Haplorrhini</taxon>
        <taxon>Platyrrhini</taxon>
        <taxon>Cebidae</taxon>
        <taxon>Callitrichinae</taxon>
        <taxon>Saguinus</taxon>
    </lineage>
</organism>
<proteinExistence type="predicted"/>
<comment type="caution">
    <text evidence="1">The sequence shown here is derived from an EMBL/GenBank/DDBJ whole genome shotgun (WGS) entry which is preliminary data.</text>
</comment>
<keyword evidence="2" id="KW-1185">Reference proteome</keyword>
<gene>
    <name evidence="1" type="ORF">P7K49_004411</name>
</gene>
<accession>A0ABQ9W7X0</accession>